<gene>
    <name evidence="1" type="ORF">THTE_0694</name>
</gene>
<proteinExistence type="predicted"/>
<evidence type="ECO:0000313" key="1">
    <source>
        <dbReference type="EMBL" id="ASV73296.1"/>
    </source>
</evidence>
<name>A0A286RBG1_9BACT</name>
<accession>A0A286RBG1</accession>
<dbReference type="AlphaFoldDB" id="A0A286RBG1"/>
<evidence type="ECO:0000313" key="2">
    <source>
        <dbReference type="Proteomes" id="UP000215086"/>
    </source>
</evidence>
<dbReference type="KEGG" id="ttf:THTE_0694"/>
<protein>
    <submittedName>
        <fullName evidence="1">Uncharacterized protein</fullName>
    </submittedName>
</protein>
<reference evidence="1 2" key="1">
    <citation type="journal article" name="Front. Microbiol.">
        <title>Sugar Metabolism of the First Thermophilic Planctomycete Thermogutta terrifontis: Comparative Genomic and Transcriptomic Approaches.</title>
        <authorList>
            <person name="Elcheninov A.G."/>
            <person name="Menzel P."/>
            <person name="Gudbergsdottir S.R."/>
            <person name="Slesarev A.I."/>
            <person name="Kadnikov V.V."/>
            <person name="Krogh A."/>
            <person name="Bonch-Osmolovskaya E.A."/>
            <person name="Peng X."/>
            <person name="Kublanov I.V."/>
        </authorList>
    </citation>
    <scope>NUCLEOTIDE SEQUENCE [LARGE SCALE GENOMIC DNA]</scope>
    <source>
        <strain evidence="1 2">R1</strain>
    </source>
</reference>
<dbReference type="Proteomes" id="UP000215086">
    <property type="component" value="Chromosome"/>
</dbReference>
<organism evidence="1 2">
    <name type="scientific">Thermogutta terrifontis</name>
    <dbReference type="NCBI Taxonomy" id="1331910"/>
    <lineage>
        <taxon>Bacteria</taxon>
        <taxon>Pseudomonadati</taxon>
        <taxon>Planctomycetota</taxon>
        <taxon>Planctomycetia</taxon>
        <taxon>Pirellulales</taxon>
        <taxon>Thermoguttaceae</taxon>
        <taxon>Thermogutta</taxon>
    </lineage>
</organism>
<dbReference type="EMBL" id="CP018477">
    <property type="protein sequence ID" value="ASV73296.1"/>
    <property type="molecule type" value="Genomic_DNA"/>
</dbReference>
<sequence>MRLVGRSEAGAVGSEVEKKGAGVARCLVDELGDVGHRENIHNAHAGYVGVNESR</sequence>
<keyword evidence="2" id="KW-1185">Reference proteome</keyword>